<dbReference type="Proteomes" id="UP000317557">
    <property type="component" value="Unassembled WGS sequence"/>
</dbReference>
<accession>A0A521C1E5</accession>
<dbReference type="EMBL" id="FXTP01000004">
    <property type="protein sequence ID" value="SMO53204.1"/>
    <property type="molecule type" value="Genomic_DNA"/>
</dbReference>
<name>A0A521C1E5_9BACT</name>
<dbReference type="AlphaFoldDB" id="A0A521C1E5"/>
<reference evidence="1 2" key="1">
    <citation type="submission" date="2017-05" db="EMBL/GenBank/DDBJ databases">
        <authorList>
            <person name="Varghese N."/>
            <person name="Submissions S."/>
        </authorList>
    </citation>
    <scope>NUCLEOTIDE SEQUENCE [LARGE SCALE GENOMIC DNA]</scope>
    <source>
        <strain evidence="1 2">DSM 21985</strain>
    </source>
</reference>
<dbReference type="RefSeq" id="WP_142453692.1">
    <property type="nucleotide sequence ID" value="NZ_FXTP01000004.1"/>
</dbReference>
<evidence type="ECO:0000313" key="2">
    <source>
        <dbReference type="Proteomes" id="UP000317557"/>
    </source>
</evidence>
<protein>
    <submittedName>
        <fullName evidence="1">Uncharacterized protein</fullName>
    </submittedName>
</protein>
<sequence length="60" mass="6682">MGKDEHQHLALNIKTGKAVLMDISCSLVMSKRQQNNIENGITSTNKKSRAFKKDTALISH</sequence>
<evidence type="ECO:0000313" key="1">
    <source>
        <dbReference type="EMBL" id="SMO53204.1"/>
    </source>
</evidence>
<proteinExistence type="predicted"/>
<keyword evidence="2" id="KW-1185">Reference proteome</keyword>
<organism evidence="1 2">
    <name type="scientific">Gracilimonas mengyeensis</name>
    <dbReference type="NCBI Taxonomy" id="1302730"/>
    <lineage>
        <taxon>Bacteria</taxon>
        <taxon>Pseudomonadati</taxon>
        <taxon>Balneolota</taxon>
        <taxon>Balneolia</taxon>
        <taxon>Balneolales</taxon>
        <taxon>Balneolaceae</taxon>
        <taxon>Gracilimonas</taxon>
    </lineage>
</organism>
<gene>
    <name evidence="1" type="ORF">SAMN06265219_10476</name>
</gene>